<dbReference type="GO" id="GO:0005975">
    <property type="term" value="P:carbohydrate metabolic process"/>
    <property type="evidence" value="ECO:0007669"/>
    <property type="project" value="InterPro"/>
</dbReference>
<protein>
    <submittedName>
        <fullName evidence="3">Glycoside hydrolase</fullName>
    </submittedName>
</protein>
<sequence length="721" mass="82255">MKTASADSVNVWAGFRKDFKLSTKPTALVLTIAVDSKYWLYINDQLVIFEGGLKRGPNPRDTYADEVDIAKYLTVGENTISLKVWYFGKQGFSHNSSGKLGLYISSSHTALNSNASWMVKRLREYQTSDDPKPNFRLAESNILYDASLADEAWFLKKKSTKKNGFQPVEVYGPKGIAPWHNLYVRPIPQWKDFGLKNIDLATIRQHGDTIKVKLPYNMQFTPYLKVEAKAGQLIRMLTDNNTTYNGSTDNVRAAYKCRDGVQEYESLGWLNGHELYYIIPSGVKVLGLSYRETGYDTEFTGTFNSSNTFLNKLREKAARTLYITMRDNYMDCPDRERAQWTGDAVLEAEEAFYALSPSSHQLTRKWLKELIDWQRIDGSLFSPIPAGNWSKELPDQILASIGYYGTWMYYLHTGDRTLLVETYPQIQRYLALWEITDDGLVKFRDGDWTWGDWGENKDMLLLYNLWYYLAVKGNYEVAKVLNKPQDAAKYLSFMQQFKKTFNARYWNGISYRDPAYSGRTDDRVHALAVLAGIAEESFYPAIKRVFSLERNASPYMEKYVYEAMYQMQLPEEANRRHEERFATMVNNDYFTTLFEGWGIGKDGFGGGTVNHAWSGGGLTIMSAYICGIKPLSPGYKTIAIKPQIGNLTFADARVHSVNGYIKVSIQQDSTEIRMQLDLPADTELTLPAKSYKAVTINNEPVASKGNLLSLAKGRWTITLKK</sequence>
<gene>
    <name evidence="3" type="ORF">J5U18_02195</name>
</gene>
<dbReference type="EMBL" id="JAGKSB010000002">
    <property type="protein sequence ID" value="MBP3942382.1"/>
    <property type="molecule type" value="Genomic_DNA"/>
</dbReference>
<evidence type="ECO:0000313" key="4">
    <source>
        <dbReference type="Proteomes" id="UP000679691"/>
    </source>
</evidence>
<dbReference type="Gene3D" id="2.60.420.10">
    <property type="entry name" value="Maltose phosphorylase, domain 3"/>
    <property type="match status" value="1"/>
</dbReference>
<dbReference type="Gene3D" id="2.60.120.260">
    <property type="entry name" value="Galactose-binding domain-like"/>
    <property type="match status" value="1"/>
</dbReference>
<reference evidence="3" key="1">
    <citation type="submission" date="2021-03" db="EMBL/GenBank/DDBJ databases">
        <authorList>
            <person name="Lu T."/>
            <person name="Wang Q."/>
            <person name="Han X."/>
        </authorList>
    </citation>
    <scope>NUCLEOTIDE SEQUENCE</scope>
    <source>
        <strain evidence="3">WQ 2009</strain>
    </source>
</reference>
<comment type="caution">
    <text evidence="3">The sequence shown here is derived from an EMBL/GenBank/DDBJ whole genome shotgun (WGS) entry which is preliminary data.</text>
</comment>
<dbReference type="Proteomes" id="UP000679691">
    <property type="component" value="Unassembled WGS sequence"/>
</dbReference>
<evidence type="ECO:0000313" key="3">
    <source>
        <dbReference type="EMBL" id="MBP3942382.1"/>
    </source>
</evidence>
<dbReference type="GO" id="GO:0016787">
    <property type="term" value="F:hydrolase activity"/>
    <property type="evidence" value="ECO:0007669"/>
    <property type="project" value="UniProtKB-KW"/>
</dbReference>
<keyword evidence="4" id="KW-1185">Reference proteome</keyword>
<keyword evidence="3" id="KW-0378">Hydrolase</keyword>
<dbReference type="PANTHER" id="PTHR34987:SF2">
    <property type="entry name" value="B, PUTATIVE (AFU_ORTHOLOGUE AFUA_7G05040)-RELATED"/>
    <property type="match status" value="1"/>
</dbReference>
<dbReference type="Gene3D" id="1.50.10.10">
    <property type="match status" value="1"/>
</dbReference>
<organism evidence="3 4">
    <name type="scientific">Rhinopithecimicrobium faecis</name>
    <dbReference type="NCBI Taxonomy" id="2820698"/>
    <lineage>
        <taxon>Bacteria</taxon>
        <taxon>Pseudomonadati</taxon>
        <taxon>Bacteroidota</taxon>
        <taxon>Sphingobacteriia</taxon>
        <taxon>Sphingobacteriales</taxon>
        <taxon>Sphingobacteriaceae</taxon>
        <taxon>Rhinopithecimicrobium</taxon>
    </lineage>
</organism>
<feature type="domain" description="Alpha-L-rhamnosidase C-terminal" evidence="2">
    <location>
        <begin position="627"/>
        <end position="690"/>
    </location>
</feature>
<dbReference type="AlphaFoldDB" id="A0A8T4H5R2"/>
<dbReference type="SUPFAM" id="SSF48208">
    <property type="entry name" value="Six-hairpin glycosidases"/>
    <property type="match status" value="1"/>
</dbReference>
<dbReference type="PANTHER" id="PTHR34987">
    <property type="entry name" value="C, PUTATIVE (AFU_ORTHOLOGUE AFUA_3G02880)-RELATED"/>
    <property type="match status" value="1"/>
</dbReference>
<dbReference type="Pfam" id="PF17390">
    <property type="entry name" value="Bac_rhamnosid_C"/>
    <property type="match status" value="1"/>
</dbReference>
<feature type="domain" description="Alpha-L-rhamnosidase six-hairpin glycosidase" evidence="1">
    <location>
        <begin position="299"/>
        <end position="534"/>
    </location>
</feature>
<name>A0A8T4H5R2_9SPHI</name>
<evidence type="ECO:0000259" key="2">
    <source>
        <dbReference type="Pfam" id="PF17390"/>
    </source>
</evidence>
<dbReference type="InterPro" id="IPR035396">
    <property type="entry name" value="Bac_rhamnosid6H"/>
</dbReference>
<evidence type="ECO:0000259" key="1">
    <source>
        <dbReference type="Pfam" id="PF17389"/>
    </source>
</evidence>
<dbReference type="InterPro" id="IPR008928">
    <property type="entry name" value="6-hairpin_glycosidase_sf"/>
</dbReference>
<accession>A0A8T4H5R2</accession>
<dbReference type="InterPro" id="IPR035398">
    <property type="entry name" value="Bac_rhamnosid_C"/>
</dbReference>
<dbReference type="Pfam" id="PF17389">
    <property type="entry name" value="Bac_rhamnosid6H"/>
    <property type="match status" value="1"/>
</dbReference>
<dbReference type="RefSeq" id="WP_353545865.1">
    <property type="nucleotide sequence ID" value="NZ_JAGKSB010000002.1"/>
</dbReference>
<dbReference type="InterPro" id="IPR012341">
    <property type="entry name" value="6hp_glycosidase-like_sf"/>
</dbReference>
<proteinExistence type="predicted"/>